<evidence type="ECO:0000313" key="1">
    <source>
        <dbReference type="EMBL" id="VYS47251.1"/>
    </source>
</evidence>
<proteinExistence type="predicted"/>
<reference evidence="1 2" key="1">
    <citation type="submission" date="2019-11" db="EMBL/GenBank/DDBJ databases">
        <authorList>
            <person name="Jiao W.-B."/>
            <person name="Schneeberger K."/>
        </authorList>
    </citation>
    <scope>NUCLEOTIDE SEQUENCE [LARGE SCALE GENOMIC DNA]</scope>
    <source>
        <strain evidence="2">cv. An-1</strain>
    </source>
</reference>
<dbReference type="EMBL" id="CACRSJ010000104">
    <property type="protein sequence ID" value="VYS47251.1"/>
    <property type="molecule type" value="Genomic_DNA"/>
</dbReference>
<organism evidence="1 2">
    <name type="scientific">Arabidopsis thaliana</name>
    <name type="common">Mouse-ear cress</name>
    <dbReference type="NCBI Taxonomy" id="3702"/>
    <lineage>
        <taxon>Eukaryota</taxon>
        <taxon>Viridiplantae</taxon>
        <taxon>Streptophyta</taxon>
        <taxon>Embryophyta</taxon>
        <taxon>Tracheophyta</taxon>
        <taxon>Spermatophyta</taxon>
        <taxon>Magnoliopsida</taxon>
        <taxon>eudicotyledons</taxon>
        <taxon>Gunneridae</taxon>
        <taxon>Pentapetalae</taxon>
        <taxon>rosids</taxon>
        <taxon>malvids</taxon>
        <taxon>Brassicales</taxon>
        <taxon>Brassicaceae</taxon>
        <taxon>Camelineae</taxon>
        <taxon>Arabidopsis</taxon>
    </lineage>
</organism>
<accession>A0A654ENV7</accession>
<dbReference type="Proteomes" id="UP000426265">
    <property type="component" value="Unassembled WGS sequence"/>
</dbReference>
<name>A0A654ENV7_ARATH</name>
<protein>
    <submittedName>
        <fullName evidence="1">Uncharacterized protein</fullName>
    </submittedName>
</protein>
<evidence type="ECO:0000313" key="2">
    <source>
        <dbReference type="Proteomes" id="UP000426265"/>
    </source>
</evidence>
<sequence length="34" mass="3881">MEEEKMRNNLVTYILANSKVFKDSGNLPHSSLQS</sequence>
<gene>
    <name evidence="1" type="ORF">AN1_LOCUS2744</name>
</gene>
<dbReference type="AlphaFoldDB" id="A0A654ENV7"/>